<gene>
    <name evidence="2" type="ORF">DILT_LOCUS16619</name>
</gene>
<dbReference type="Proteomes" id="UP000281553">
    <property type="component" value="Unassembled WGS sequence"/>
</dbReference>
<sequence>MLPPSPKQSSCALKSKAVSELSILDNFSQLPPPPPPPPPPPSPPPPLFWSDLTSRPNGDALKIHCDETQEVDLPLRGGGDSPQVQPELPMELAVSKGTQSTCTQTELVVDSEDEIILTPSTSTGMSAFQLFNVNRLIDHLF</sequence>
<feature type="compositionally biased region" description="Pro residues" evidence="1">
    <location>
        <begin position="30"/>
        <end position="47"/>
    </location>
</feature>
<evidence type="ECO:0000313" key="2">
    <source>
        <dbReference type="EMBL" id="VDN34852.1"/>
    </source>
</evidence>
<evidence type="ECO:0000313" key="3">
    <source>
        <dbReference type="Proteomes" id="UP000281553"/>
    </source>
</evidence>
<proteinExistence type="predicted"/>
<feature type="region of interest" description="Disordered" evidence="1">
    <location>
        <begin position="22"/>
        <end position="53"/>
    </location>
</feature>
<dbReference type="EMBL" id="UYRU01086061">
    <property type="protein sequence ID" value="VDN34852.1"/>
    <property type="molecule type" value="Genomic_DNA"/>
</dbReference>
<evidence type="ECO:0000256" key="1">
    <source>
        <dbReference type="SAM" id="MobiDB-lite"/>
    </source>
</evidence>
<reference evidence="2 3" key="1">
    <citation type="submission" date="2018-11" db="EMBL/GenBank/DDBJ databases">
        <authorList>
            <consortium name="Pathogen Informatics"/>
        </authorList>
    </citation>
    <scope>NUCLEOTIDE SEQUENCE [LARGE SCALE GENOMIC DNA]</scope>
</reference>
<protein>
    <submittedName>
        <fullName evidence="2">Uncharacterized protein</fullName>
    </submittedName>
</protein>
<dbReference type="AlphaFoldDB" id="A0A3P7QSP8"/>
<keyword evidence="3" id="KW-1185">Reference proteome</keyword>
<organism evidence="2 3">
    <name type="scientific">Dibothriocephalus latus</name>
    <name type="common">Fish tapeworm</name>
    <name type="synonym">Diphyllobothrium latum</name>
    <dbReference type="NCBI Taxonomy" id="60516"/>
    <lineage>
        <taxon>Eukaryota</taxon>
        <taxon>Metazoa</taxon>
        <taxon>Spiralia</taxon>
        <taxon>Lophotrochozoa</taxon>
        <taxon>Platyhelminthes</taxon>
        <taxon>Cestoda</taxon>
        <taxon>Eucestoda</taxon>
        <taxon>Diphyllobothriidea</taxon>
        <taxon>Diphyllobothriidae</taxon>
        <taxon>Dibothriocephalus</taxon>
    </lineage>
</organism>
<name>A0A3P7QSP8_DIBLA</name>
<accession>A0A3P7QSP8</accession>